<dbReference type="RefSeq" id="WP_167997227.1">
    <property type="nucleotide sequence ID" value="NZ_JAATEM010000025.1"/>
</dbReference>
<evidence type="ECO:0000313" key="3">
    <source>
        <dbReference type="EMBL" id="NJP52374.1"/>
    </source>
</evidence>
<dbReference type="EMBL" id="JAATEM010000025">
    <property type="protein sequence ID" value="NJP52374.1"/>
    <property type="molecule type" value="Genomic_DNA"/>
</dbReference>
<reference evidence="3 4" key="1">
    <citation type="submission" date="2020-03" db="EMBL/GenBank/DDBJ databases">
        <title>WGS of actinomycetes isolated from Thailand.</title>
        <authorList>
            <person name="Thawai C."/>
        </authorList>
    </citation>
    <scope>NUCLEOTIDE SEQUENCE [LARGE SCALE GENOMIC DNA]</scope>
    <source>
        <strain evidence="3 4">SBST2-5</strain>
    </source>
</reference>
<dbReference type="PROSITE" id="PS51125">
    <property type="entry name" value="NHL"/>
    <property type="match status" value="1"/>
</dbReference>
<dbReference type="Pfam" id="PF01436">
    <property type="entry name" value="NHL"/>
    <property type="match status" value="1"/>
</dbReference>
<sequence length="274" mass="30135">MRVFTAGRELVREFSTGLTEAHGITAVDDEDGECVWVADPAEKIRTTDEDGRYEFVRVGAHGRVAKFTLDGRLVRELPVPSHPAYEEHRFAPTAVAAGTDRIWVADGYGNNLVHAFTADGIYESTLEGEFDCPHGLLLDRRGDEHELYVADRENSRIQVYGVDGVFRRTVGEGELRRPCSMATSGDLLLVAELEARLAVFDGKDGLVGYIGADDEAAQRPGWPNAETADGRTVRPPLRHGHFNSPHGLAVDTEGRPLVTEWLIGGRTTRLTARD</sequence>
<evidence type="ECO:0000256" key="1">
    <source>
        <dbReference type="ARBA" id="ARBA00022737"/>
    </source>
</evidence>
<evidence type="ECO:0000313" key="4">
    <source>
        <dbReference type="Proteomes" id="UP000730591"/>
    </source>
</evidence>
<dbReference type="SUPFAM" id="SSF101898">
    <property type="entry name" value="NHL repeat"/>
    <property type="match status" value="1"/>
</dbReference>
<gene>
    <name evidence="3" type="ORF">HCJ93_20525</name>
</gene>
<feature type="repeat" description="NHL" evidence="2">
    <location>
        <begin position="128"/>
        <end position="163"/>
    </location>
</feature>
<organism evidence="3 4">
    <name type="scientific">Streptomyces composti</name>
    <dbReference type="NCBI Taxonomy" id="2720025"/>
    <lineage>
        <taxon>Bacteria</taxon>
        <taxon>Bacillati</taxon>
        <taxon>Actinomycetota</taxon>
        <taxon>Actinomycetes</taxon>
        <taxon>Kitasatosporales</taxon>
        <taxon>Streptomycetaceae</taxon>
        <taxon>Streptomyces</taxon>
    </lineage>
</organism>
<protein>
    <submittedName>
        <fullName evidence="3">Uncharacterized protein</fullName>
    </submittedName>
</protein>
<dbReference type="PANTHER" id="PTHR24104">
    <property type="entry name" value="E3 UBIQUITIN-PROTEIN LIGASE NHLRC1-RELATED"/>
    <property type="match status" value="1"/>
</dbReference>
<comment type="caution">
    <text evidence="3">The sequence shown here is derived from an EMBL/GenBank/DDBJ whole genome shotgun (WGS) entry which is preliminary data.</text>
</comment>
<accession>A0ABX1ACJ6</accession>
<keyword evidence="1" id="KW-0677">Repeat</keyword>
<keyword evidence="4" id="KW-1185">Reference proteome</keyword>
<dbReference type="InterPro" id="IPR011042">
    <property type="entry name" value="6-blade_b-propeller_TolB-like"/>
</dbReference>
<dbReference type="InterPro" id="IPR050952">
    <property type="entry name" value="TRIM-NHL_E3_ligases"/>
</dbReference>
<dbReference type="InterPro" id="IPR001258">
    <property type="entry name" value="NHL_repeat"/>
</dbReference>
<proteinExistence type="predicted"/>
<dbReference type="PANTHER" id="PTHR24104:SF25">
    <property type="entry name" value="PROTEIN LIN-41"/>
    <property type="match status" value="1"/>
</dbReference>
<dbReference type="Gene3D" id="2.120.10.30">
    <property type="entry name" value="TolB, C-terminal domain"/>
    <property type="match status" value="2"/>
</dbReference>
<evidence type="ECO:0000256" key="2">
    <source>
        <dbReference type="PROSITE-ProRule" id="PRU00504"/>
    </source>
</evidence>
<name>A0ABX1ACJ6_9ACTN</name>
<dbReference type="Proteomes" id="UP000730591">
    <property type="component" value="Unassembled WGS sequence"/>
</dbReference>